<organism evidence="1 2">
    <name type="scientific">Haloarcula hispanica SH1 virus</name>
    <dbReference type="NCBI Taxonomy" id="326574"/>
    <lineage>
        <taxon>Viruses</taxon>
        <taxon>Singelaviria</taxon>
        <taxon>Helvetiavirae</taxon>
        <taxon>Dividoviricota</taxon>
        <taxon>Laserviricetes</taxon>
        <taxon>Halopanivirales</taxon>
        <taxon>Sphaerolipoviridae</taxon>
        <taxon>Alphasphaerolipovirus</taxon>
        <taxon>Alphasphaerolipovirus serpentinense</taxon>
    </lineage>
</organism>
<dbReference type="OrthoDB" id="38949at10239"/>
<sequence>MNGPMECSGCGHVQTPPGAFVFNCPRCQGTNWRPVDA</sequence>
<accession>Q4KPD3</accession>
<dbReference type="GeneID" id="5176972"/>
<name>Q4KPD3_9VIRU</name>
<keyword evidence="2" id="KW-1185">Reference proteome</keyword>
<evidence type="ECO:0000313" key="1">
    <source>
        <dbReference type="EMBL" id="AAY24980.1"/>
    </source>
</evidence>
<protein>
    <submittedName>
        <fullName evidence="1">ORF 54</fullName>
    </submittedName>
</protein>
<dbReference type="EMBL" id="AY950802">
    <property type="protein sequence ID" value="AAY24980.1"/>
    <property type="molecule type" value="Genomic_DNA"/>
</dbReference>
<proteinExistence type="predicted"/>
<dbReference type="KEGG" id="vg:5176972"/>
<dbReference type="RefSeq" id="YP_271911.1">
    <property type="nucleotide sequence ID" value="NC_007217.1"/>
</dbReference>
<dbReference type="Proteomes" id="UP000001469">
    <property type="component" value="Segment"/>
</dbReference>
<evidence type="ECO:0000313" key="2">
    <source>
        <dbReference type="Proteomes" id="UP000001469"/>
    </source>
</evidence>
<reference evidence="1 2" key="1">
    <citation type="journal article" date="2005" name="J. Virol.">
        <title>Constituents of SH1, a novel lipid-containing virus infecting the halophilic euryarchaeon Haloarcula hispanica.</title>
        <authorList>
            <person name="Bamford D.H."/>
            <person name="Ravantti J.J."/>
            <person name="Ronnholm G."/>
            <person name="Laurinavicius S."/>
            <person name="Kukkaro P."/>
            <person name="Dyall-Smith M."/>
            <person name="Somerharju P."/>
            <person name="Kalkkinen N."/>
            <person name="Bamford J.K."/>
        </authorList>
    </citation>
    <scope>NUCLEOTIDE SEQUENCE</scope>
</reference>